<evidence type="ECO:0000256" key="1">
    <source>
        <dbReference type="ARBA" id="ARBA00022441"/>
    </source>
</evidence>
<keyword evidence="1" id="KW-0880">Kelch repeat</keyword>
<feature type="coiled-coil region" evidence="3">
    <location>
        <begin position="663"/>
        <end position="697"/>
    </location>
</feature>
<evidence type="ECO:0000313" key="7">
    <source>
        <dbReference type="Proteomes" id="UP000823405"/>
    </source>
</evidence>
<dbReference type="PANTHER" id="PTHR46228:SF2">
    <property type="entry name" value="KELCH REPEAT PROTEIN (AFU_ORTHOLOGUE AFUA_4G14350)"/>
    <property type="match status" value="1"/>
</dbReference>
<dbReference type="Proteomes" id="UP000823405">
    <property type="component" value="Unassembled WGS sequence"/>
</dbReference>
<dbReference type="Gene3D" id="2.120.10.80">
    <property type="entry name" value="Kelch-type beta propeller"/>
    <property type="match status" value="1"/>
</dbReference>
<keyword evidence="2" id="KW-0677">Repeat</keyword>
<dbReference type="PANTHER" id="PTHR46228">
    <property type="entry name" value="KELCH DOMAIN-CONTAINING PROTEIN"/>
    <property type="match status" value="1"/>
</dbReference>
<evidence type="ECO:0000256" key="2">
    <source>
        <dbReference type="ARBA" id="ARBA00022737"/>
    </source>
</evidence>
<feature type="compositionally biased region" description="Basic and acidic residues" evidence="4">
    <location>
        <begin position="565"/>
        <end position="579"/>
    </location>
</feature>
<feature type="compositionally biased region" description="Polar residues" evidence="4">
    <location>
        <begin position="503"/>
        <end position="529"/>
    </location>
</feature>
<name>A0A9P6R876_9FUNG</name>
<evidence type="ECO:0000256" key="3">
    <source>
        <dbReference type="SAM" id="Coils"/>
    </source>
</evidence>
<feature type="transmembrane region" description="Helical" evidence="5">
    <location>
        <begin position="320"/>
        <end position="342"/>
    </location>
</feature>
<sequence length="700" mass="77771">MGFASQINKALIIYGGQAQLNPNATNNQLFALDLTVPRWETSSPPWLYLTAPATSQSPRNLDKTSMVLDSNETRVMVFDRDSYYLSTYDVASDTWLDRINLPTEFAYRVNYTVALDPATNIAYLGRGADYGNRMMVYDTTKRQYWAQDMPSNATLDPYISGYSFVYCASRKSLLLFGGRSVSLLGSGYNPYVYEFQMGAYSWIRLNTEGDSPTKIYSHCMVPAYDGFKMVVFGGSVKDDTQLDDIYILDMPTMTWSKGSAPPVPLNRSNMACTVSGDNFIAWGGFNAQKPIDGTPIIYNLRDNKWTTTYILSTLEAQYNWAAVIGGIVSAIVFAAGIGFFYYRRRKLRESLKKQRTDVHPTSDPKQQQQQQHHQREHQQEQLDAYCPQPPYHSGAGPSVEHGSTYKGSLQHRLIDGSGGGFVSPSMSSIAPLFARNNSARFSLNSTHSSSFQQQPVELYEKGYYVPESSRRNPQFFDPGAAIPYDDSAMVPVDLSDAGAPWMTPQSSRRNPQLVSSQLGRNNSLQQVESEASGGTLVNDEQGEGGGFGHKAPVYHEACSSFSDARIEEGGGGIKERGIPQEEATATETTPADLNNTYHSPLQSAILPTSTLISSTLVASNSQTLDTNSTTYNYNNDGNYSMGNGGVKDEHLLQQEVAIINAQQAEYQQNLEWLRLESERLEQERLAYLDQLAQLQSRQNL</sequence>
<protein>
    <recommendedName>
        <fullName evidence="8">Galactose oxidase</fullName>
    </recommendedName>
</protein>
<dbReference type="SUPFAM" id="SSF50965">
    <property type="entry name" value="Galactose oxidase, central domain"/>
    <property type="match status" value="1"/>
</dbReference>
<feature type="compositionally biased region" description="Low complexity" evidence="4">
    <location>
        <begin position="581"/>
        <end position="591"/>
    </location>
</feature>
<reference evidence="6" key="1">
    <citation type="journal article" date="2020" name="Fungal Divers.">
        <title>Resolving the Mortierellaceae phylogeny through synthesis of multi-gene phylogenetics and phylogenomics.</title>
        <authorList>
            <person name="Vandepol N."/>
            <person name="Liber J."/>
            <person name="Desiro A."/>
            <person name="Na H."/>
            <person name="Kennedy M."/>
            <person name="Barry K."/>
            <person name="Grigoriev I.V."/>
            <person name="Miller A.N."/>
            <person name="O'Donnell K."/>
            <person name="Stajich J.E."/>
            <person name="Bonito G."/>
        </authorList>
    </citation>
    <scope>NUCLEOTIDE SEQUENCE</scope>
    <source>
        <strain evidence="6">NVP60</strain>
    </source>
</reference>
<keyword evidence="3" id="KW-0175">Coiled coil</keyword>
<feature type="region of interest" description="Disordered" evidence="4">
    <location>
        <begin position="565"/>
        <end position="594"/>
    </location>
</feature>
<gene>
    <name evidence="6" type="ORF">BGZ97_011282</name>
</gene>
<evidence type="ECO:0000256" key="5">
    <source>
        <dbReference type="SAM" id="Phobius"/>
    </source>
</evidence>
<keyword evidence="5" id="KW-1133">Transmembrane helix</keyword>
<dbReference type="OrthoDB" id="432528at2759"/>
<dbReference type="InterPro" id="IPR011043">
    <property type="entry name" value="Gal_Oxase/kelch_b-propeller"/>
</dbReference>
<keyword evidence="5" id="KW-0472">Membrane</keyword>
<dbReference type="Pfam" id="PF24681">
    <property type="entry name" value="Kelch_KLHDC2_KLHL20_DRC7"/>
    <property type="match status" value="1"/>
</dbReference>
<feature type="region of interest" description="Disordered" evidence="4">
    <location>
        <begin position="499"/>
        <end position="550"/>
    </location>
</feature>
<dbReference type="EMBL" id="JAAAIN010000626">
    <property type="protein sequence ID" value="KAG0312327.1"/>
    <property type="molecule type" value="Genomic_DNA"/>
</dbReference>
<keyword evidence="7" id="KW-1185">Reference proteome</keyword>
<keyword evidence="5" id="KW-0812">Transmembrane</keyword>
<proteinExistence type="predicted"/>
<accession>A0A9P6R876</accession>
<organism evidence="6 7">
    <name type="scientific">Linnemannia gamsii</name>
    <dbReference type="NCBI Taxonomy" id="64522"/>
    <lineage>
        <taxon>Eukaryota</taxon>
        <taxon>Fungi</taxon>
        <taxon>Fungi incertae sedis</taxon>
        <taxon>Mucoromycota</taxon>
        <taxon>Mortierellomycotina</taxon>
        <taxon>Mortierellomycetes</taxon>
        <taxon>Mortierellales</taxon>
        <taxon>Mortierellaceae</taxon>
        <taxon>Linnemannia</taxon>
    </lineage>
</organism>
<dbReference type="InterPro" id="IPR015915">
    <property type="entry name" value="Kelch-typ_b-propeller"/>
</dbReference>
<evidence type="ECO:0008006" key="8">
    <source>
        <dbReference type="Google" id="ProtNLM"/>
    </source>
</evidence>
<feature type="region of interest" description="Disordered" evidence="4">
    <location>
        <begin position="352"/>
        <end position="406"/>
    </location>
</feature>
<dbReference type="Gene3D" id="1.20.5.510">
    <property type="entry name" value="Single helix bin"/>
    <property type="match status" value="1"/>
</dbReference>
<evidence type="ECO:0000256" key="4">
    <source>
        <dbReference type="SAM" id="MobiDB-lite"/>
    </source>
</evidence>
<dbReference type="AlphaFoldDB" id="A0A9P6R876"/>
<feature type="compositionally biased region" description="Basic and acidic residues" evidence="4">
    <location>
        <begin position="352"/>
        <end position="362"/>
    </location>
</feature>
<evidence type="ECO:0000313" key="6">
    <source>
        <dbReference type="EMBL" id="KAG0312327.1"/>
    </source>
</evidence>
<comment type="caution">
    <text evidence="6">The sequence shown here is derived from an EMBL/GenBank/DDBJ whole genome shotgun (WGS) entry which is preliminary data.</text>
</comment>